<organism evidence="2 3">
    <name type="scientific">Zopfia rhizophila CBS 207.26</name>
    <dbReference type="NCBI Taxonomy" id="1314779"/>
    <lineage>
        <taxon>Eukaryota</taxon>
        <taxon>Fungi</taxon>
        <taxon>Dikarya</taxon>
        <taxon>Ascomycota</taxon>
        <taxon>Pezizomycotina</taxon>
        <taxon>Dothideomycetes</taxon>
        <taxon>Dothideomycetes incertae sedis</taxon>
        <taxon>Zopfiaceae</taxon>
        <taxon>Zopfia</taxon>
    </lineage>
</organism>
<proteinExistence type="predicted"/>
<dbReference type="OrthoDB" id="5428890at2759"/>
<sequence length="151" mass="18106">MFTASNLERIAGIQIKLTDNLADHLRMIDKEDKFVAIFHHASFLKRQNRCWLKGYPESYRIDKTLLKCDPLRLDDRQIEKFHFWHDRLIILKQAFDQSRPATISQWWYDRRNGVQWYTFWVAVVVLFLTIFFGIVQSIEGALQVYKAFHPT</sequence>
<evidence type="ECO:0000256" key="1">
    <source>
        <dbReference type="SAM" id="Phobius"/>
    </source>
</evidence>
<evidence type="ECO:0000313" key="3">
    <source>
        <dbReference type="Proteomes" id="UP000800200"/>
    </source>
</evidence>
<keyword evidence="1" id="KW-1133">Transmembrane helix</keyword>
<keyword evidence="3" id="KW-1185">Reference proteome</keyword>
<dbReference type="Proteomes" id="UP000800200">
    <property type="component" value="Unassembled WGS sequence"/>
</dbReference>
<protein>
    <submittedName>
        <fullName evidence="2">Uncharacterized protein</fullName>
    </submittedName>
</protein>
<gene>
    <name evidence="2" type="ORF">K469DRAFT_731671</name>
</gene>
<name>A0A6A6DKB6_9PEZI</name>
<accession>A0A6A6DKB6</accession>
<dbReference type="AlphaFoldDB" id="A0A6A6DKB6"/>
<dbReference type="EMBL" id="ML994674">
    <property type="protein sequence ID" value="KAF2178669.1"/>
    <property type="molecule type" value="Genomic_DNA"/>
</dbReference>
<evidence type="ECO:0000313" key="2">
    <source>
        <dbReference type="EMBL" id="KAF2178669.1"/>
    </source>
</evidence>
<reference evidence="2" key="1">
    <citation type="journal article" date="2020" name="Stud. Mycol.">
        <title>101 Dothideomycetes genomes: a test case for predicting lifestyles and emergence of pathogens.</title>
        <authorList>
            <person name="Haridas S."/>
            <person name="Albert R."/>
            <person name="Binder M."/>
            <person name="Bloem J."/>
            <person name="Labutti K."/>
            <person name="Salamov A."/>
            <person name="Andreopoulos B."/>
            <person name="Baker S."/>
            <person name="Barry K."/>
            <person name="Bills G."/>
            <person name="Bluhm B."/>
            <person name="Cannon C."/>
            <person name="Castanera R."/>
            <person name="Culley D."/>
            <person name="Daum C."/>
            <person name="Ezra D."/>
            <person name="Gonzalez J."/>
            <person name="Henrissat B."/>
            <person name="Kuo A."/>
            <person name="Liang C."/>
            <person name="Lipzen A."/>
            <person name="Lutzoni F."/>
            <person name="Magnuson J."/>
            <person name="Mondo S."/>
            <person name="Nolan M."/>
            <person name="Ohm R."/>
            <person name="Pangilinan J."/>
            <person name="Park H.-J."/>
            <person name="Ramirez L."/>
            <person name="Alfaro M."/>
            <person name="Sun H."/>
            <person name="Tritt A."/>
            <person name="Yoshinaga Y."/>
            <person name="Zwiers L.-H."/>
            <person name="Turgeon B."/>
            <person name="Goodwin S."/>
            <person name="Spatafora J."/>
            <person name="Crous P."/>
            <person name="Grigoriev I."/>
        </authorList>
    </citation>
    <scope>NUCLEOTIDE SEQUENCE</scope>
    <source>
        <strain evidence="2">CBS 207.26</strain>
    </source>
</reference>
<keyword evidence="1" id="KW-0472">Membrane</keyword>
<feature type="transmembrane region" description="Helical" evidence="1">
    <location>
        <begin position="117"/>
        <end position="138"/>
    </location>
</feature>
<keyword evidence="1" id="KW-0812">Transmembrane</keyword>